<sequence>MSRFREQWIPAFAGMTTKKLDHRVLAIRPKRSFYLNALKLFCISYQECHGYSEK</sequence>
<dbReference type="KEGG" id="dmm:dnm_042360"/>
<dbReference type="Proteomes" id="UP000663722">
    <property type="component" value="Chromosome"/>
</dbReference>
<accession>A0A975BNK1</accession>
<proteinExistence type="predicted"/>
<keyword evidence="2" id="KW-1185">Reference proteome</keyword>
<dbReference type="AlphaFoldDB" id="A0A975BNK1"/>
<name>A0A975BNK1_9BACT</name>
<reference evidence="1" key="1">
    <citation type="journal article" date="2021" name="Microb. Physiol.">
        <title>Proteogenomic Insights into the Physiology of Marine, Sulfate-Reducing, Filamentous Desulfonema limicola and Desulfonema magnum.</title>
        <authorList>
            <person name="Schnaars V."/>
            <person name="Wohlbrand L."/>
            <person name="Scheve S."/>
            <person name="Hinrichs C."/>
            <person name="Reinhardt R."/>
            <person name="Rabus R."/>
        </authorList>
    </citation>
    <scope>NUCLEOTIDE SEQUENCE</scope>
    <source>
        <strain evidence="1">4be13</strain>
    </source>
</reference>
<organism evidence="1 2">
    <name type="scientific">Desulfonema magnum</name>
    <dbReference type="NCBI Taxonomy" id="45655"/>
    <lineage>
        <taxon>Bacteria</taxon>
        <taxon>Pseudomonadati</taxon>
        <taxon>Thermodesulfobacteriota</taxon>
        <taxon>Desulfobacteria</taxon>
        <taxon>Desulfobacterales</taxon>
        <taxon>Desulfococcaceae</taxon>
        <taxon>Desulfonema</taxon>
    </lineage>
</organism>
<dbReference type="EMBL" id="CP061800">
    <property type="protein sequence ID" value="QTA88195.1"/>
    <property type="molecule type" value="Genomic_DNA"/>
</dbReference>
<evidence type="ECO:0000313" key="2">
    <source>
        <dbReference type="Proteomes" id="UP000663722"/>
    </source>
</evidence>
<gene>
    <name evidence="1" type="ORF">dnm_042360</name>
</gene>
<evidence type="ECO:0000313" key="1">
    <source>
        <dbReference type="EMBL" id="QTA88195.1"/>
    </source>
</evidence>
<protein>
    <submittedName>
        <fullName evidence="1">Uncharacterized protein</fullName>
    </submittedName>
</protein>